<feature type="non-terminal residue" evidence="3">
    <location>
        <position position="277"/>
    </location>
</feature>
<proteinExistence type="predicted"/>
<evidence type="ECO:0000313" key="3">
    <source>
        <dbReference type="EMBL" id="GAH46843.1"/>
    </source>
</evidence>
<accession>X1HNE4</accession>
<dbReference type="EMBL" id="BARU01007670">
    <property type="protein sequence ID" value="GAH46843.1"/>
    <property type="molecule type" value="Genomic_DNA"/>
</dbReference>
<organism evidence="3">
    <name type="scientific">marine sediment metagenome</name>
    <dbReference type="NCBI Taxonomy" id="412755"/>
    <lineage>
        <taxon>unclassified sequences</taxon>
        <taxon>metagenomes</taxon>
        <taxon>ecological metagenomes</taxon>
    </lineage>
</organism>
<dbReference type="InterPro" id="IPR011646">
    <property type="entry name" value="KAP_P-loop"/>
</dbReference>
<evidence type="ECO:0000256" key="1">
    <source>
        <dbReference type="SAM" id="Phobius"/>
    </source>
</evidence>
<dbReference type="SUPFAM" id="SSF52540">
    <property type="entry name" value="P-loop containing nucleoside triphosphate hydrolases"/>
    <property type="match status" value="1"/>
</dbReference>
<keyword evidence="1" id="KW-1133">Transmembrane helix</keyword>
<comment type="caution">
    <text evidence="3">The sequence shown here is derived from an EMBL/GenBank/DDBJ whole genome shotgun (WGS) entry which is preliminary data.</text>
</comment>
<evidence type="ECO:0000259" key="2">
    <source>
        <dbReference type="Pfam" id="PF07693"/>
    </source>
</evidence>
<feature type="transmembrane region" description="Helical" evidence="1">
    <location>
        <begin position="72"/>
        <end position="92"/>
    </location>
</feature>
<gene>
    <name evidence="3" type="ORF">S03H2_15113</name>
</gene>
<keyword evidence="1" id="KW-0472">Membrane</keyword>
<sequence>MKKFVKYIIKNVQQIIYILLISVFFVFLINPATDTLIAITALVLFLLILFRRRLQKLLQRCINTYNLEDPPFLYPLNIFLFILISTLLIILFQNKHISIPNISLKFIAFSSINSILIIIWFFSSFHWKPKKVKNPISNKEKLSLSDEAIKFPEQDLFDRGKFIEDLQKGIENIPFSDSFVFGLYGSWGEGKTSVINLLINKLKDSRDYLIVNFDPWNFKDEEAILAAFYNKIEQSLSQNFILSGFKKTFMKYQSLVSMGLSQTGIKINFSDTKESIE</sequence>
<dbReference type="Pfam" id="PF07693">
    <property type="entry name" value="KAP_NTPase"/>
    <property type="match status" value="1"/>
</dbReference>
<feature type="transmembrane region" description="Helical" evidence="1">
    <location>
        <begin position="35"/>
        <end position="51"/>
    </location>
</feature>
<reference evidence="3" key="1">
    <citation type="journal article" date="2014" name="Front. Microbiol.">
        <title>High frequency of phylogenetically diverse reductive dehalogenase-homologous genes in deep subseafloor sedimentary metagenomes.</title>
        <authorList>
            <person name="Kawai M."/>
            <person name="Futagami T."/>
            <person name="Toyoda A."/>
            <person name="Takaki Y."/>
            <person name="Nishi S."/>
            <person name="Hori S."/>
            <person name="Arai W."/>
            <person name="Tsubouchi T."/>
            <person name="Morono Y."/>
            <person name="Uchiyama I."/>
            <person name="Ito T."/>
            <person name="Fujiyama A."/>
            <person name="Inagaki F."/>
            <person name="Takami H."/>
        </authorList>
    </citation>
    <scope>NUCLEOTIDE SEQUENCE</scope>
    <source>
        <strain evidence="3">Expedition CK06-06</strain>
    </source>
</reference>
<name>X1HNE4_9ZZZZ</name>
<feature type="domain" description="KAP NTPase" evidence="2">
    <location>
        <begin position="161"/>
        <end position="243"/>
    </location>
</feature>
<keyword evidence="1" id="KW-0812">Transmembrane</keyword>
<protein>
    <recommendedName>
        <fullName evidence="2">KAP NTPase domain-containing protein</fullName>
    </recommendedName>
</protein>
<feature type="transmembrane region" description="Helical" evidence="1">
    <location>
        <begin position="104"/>
        <end position="123"/>
    </location>
</feature>
<dbReference type="InterPro" id="IPR027417">
    <property type="entry name" value="P-loop_NTPase"/>
</dbReference>
<dbReference type="AlphaFoldDB" id="X1HNE4"/>
<dbReference type="Gene3D" id="3.40.50.300">
    <property type="entry name" value="P-loop containing nucleotide triphosphate hydrolases"/>
    <property type="match status" value="1"/>
</dbReference>
<feature type="transmembrane region" description="Helical" evidence="1">
    <location>
        <begin position="12"/>
        <end position="29"/>
    </location>
</feature>